<reference evidence="1 2" key="1">
    <citation type="submission" date="2016-08" db="EMBL/GenBank/DDBJ databases">
        <authorList>
            <person name="Seilhamer J.J."/>
        </authorList>
    </citation>
    <scope>NUCLEOTIDE SEQUENCE [LARGE SCALE GENOMIC DNA]</scope>
    <source>
        <strain evidence="1 2">CFBP7245</strain>
    </source>
</reference>
<dbReference type="AlphaFoldDB" id="A0A2S7C477"/>
<gene>
    <name evidence="1" type="ORF">XdyCFBP7245_09460</name>
</gene>
<dbReference type="Proteomes" id="UP000238908">
    <property type="component" value="Unassembled WGS sequence"/>
</dbReference>
<sequence length="77" mass="8015">MQGGAAVRGGNARRAQGRSYGIAGGIGIEPHKRKRLHEGGVLRSGLAGEGALAKICAGWRSACWLRECSDAQTLLAK</sequence>
<evidence type="ECO:0000313" key="2">
    <source>
        <dbReference type="Proteomes" id="UP000238908"/>
    </source>
</evidence>
<comment type="caution">
    <text evidence="1">The sequence shown here is derived from an EMBL/GenBank/DDBJ whole genome shotgun (WGS) entry which is preliminary data.</text>
</comment>
<accession>A0A2S7C477</accession>
<protein>
    <submittedName>
        <fullName evidence="1">Uncharacterized protein</fullName>
    </submittedName>
</protein>
<proteinExistence type="predicted"/>
<organism evidence="1 2">
    <name type="scientific">Xanthomonas dyei</name>
    <dbReference type="NCBI Taxonomy" id="743699"/>
    <lineage>
        <taxon>Bacteria</taxon>
        <taxon>Pseudomonadati</taxon>
        <taxon>Pseudomonadota</taxon>
        <taxon>Gammaproteobacteria</taxon>
        <taxon>Lysobacterales</taxon>
        <taxon>Lysobacteraceae</taxon>
        <taxon>Xanthomonas</taxon>
    </lineage>
</organism>
<dbReference type="EMBL" id="MDEE01000011">
    <property type="protein sequence ID" value="PPU56367.1"/>
    <property type="molecule type" value="Genomic_DNA"/>
</dbReference>
<evidence type="ECO:0000313" key="1">
    <source>
        <dbReference type="EMBL" id="PPU56367.1"/>
    </source>
</evidence>
<name>A0A2S7C477_9XANT</name>